<dbReference type="GO" id="GO:0005507">
    <property type="term" value="F:copper ion binding"/>
    <property type="evidence" value="ECO:0007669"/>
    <property type="project" value="InterPro"/>
</dbReference>
<name>A0A4R3YM81_9GAMM</name>
<dbReference type="InterPro" id="IPR045087">
    <property type="entry name" value="Cu-oxidase_fam"/>
</dbReference>
<dbReference type="AlphaFoldDB" id="A0A4R3YM81"/>
<evidence type="ECO:0000256" key="4">
    <source>
        <dbReference type="ARBA" id="ARBA00023008"/>
    </source>
</evidence>
<evidence type="ECO:0000313" key="9">
    <source>
        <dbReference type="Proteomes" id="UP000295645"/>
    </source>
</evidence>
<evidence type="ECO:0000259" key="7">
    <source>
        <dbReference type="Pfam" id="PF07732"/>
    </source>
</evidence>
<comment type="caution">
    <text evidence="8">The sequence shown here is derived from an EMBL/GenBank/DDBJ whole genome shotgun (WGS) entry which is preliminary data.</text>
</comment>
<dbReference type="Pfam" id="PF07732">
    <property type="entry name" value="Cu-oxidase_3"/>
    <property type="match status" value="1"/>
</dbReference>
<keyword evidence="2" id="KW-0479">Metal-binding</keyword>
<protein>
    <submittedName>
        <fullName evidence="8">Spore coat protein A</fullName>
    </submittedName>
</protein>
<gene>
    <name evidence="8" type="ORF">EC912_105261</name>
</gene>
<dbReference type="InterPro" id="IPR011707">
    <property type="entry name" value="Cu-oxidase-like_N"/>
</dbReference>
<evidence type="ECO:0000256" key="2">
    <source>
        <dbReference type="ARBA" id="ARBA00022723"/>
    </source>
</evidence>
<dbReference type="RefSeq" id="WP_243649286.1">
    <property type="nucleotide sequence ID" value="NZ_SMCS01000005.1"/>
</dbReference>
<evidence type="ECO:0000256" key="1">
    <source>
        <dbReference type="ARBA" id="ARBA00010609"/>
    </source>
</evidence>
<keyword evidence="8" id="KW-0946">Virion</keyword>
<comment type="similarity">
    <text evidence="1">Belongs to the multicopper oxidase family.</text>
</comment>
<feature type="domain" description="Plastocyanin-like" evidence="6">
    <location>
        <begin position="417"/>
        <end position="542"/>
    </location>
</feature>
<dbReference type="InterPro" id="IPR006311">
    <property type="entry name" value="TAT_signal"/>
</dbReference>
<proteinExistence type="inferred from homology"/>
<dbReference type="PANTHER" id="PTHR48267">
    <property type="entry name" value="CUPREDOXIN SUPERFAMILY PROTEIN"/>
    <property type="match status" value="1"/>
</dbReference>
<accession>A0A4R3YM81</accession>
<dbReference type="Proteomes" id="UP000295645">
    <property type="component" value="Unassembled WGS sequence"/>
</dbReference>
<organism evidence="8 9">
    <name type="scientific">Luteibacter rhizovicinus</name>
    <dbReference type="NCBI Taxonomy" id="242606"/>
    <lineage>
        <taxon>Bacteria</taxon>
        <taxon>Pseudomonadati</taxon>
        <taxon>Pseudomonadota</taxon>
        <taxon>Gammaproteobacteria</taxon>
        <taxon>Lysobacterales</taxon>
        <taxon>Rhodanobacteraceae</taxon>
        <taxon>Luteibacter</taxon>
    </lineage>
</organism>
<dbReference type="InterPro" id="IPR008972">
    <property type="entry name" value="Cupredoxin"/>
</dbReference>
<feature type="domain" description="Plastocyanin-like" evidence="7">
    <location>
        <begin position="161"/>
        <end position="227"/>
    </location>
</feature>
<dbReference type="FunFam" id="2.60.40.420:FF:000081">
    <property type="entry name" value="Spore coat protein A"/>
    <property type="match status" value="1"/>
</dbReference>
<evidence type="ECO:0000313" key="8">
    <source>
        <dbReference type="EMBL" id="TCV93400.1"/>
    </source>
</evidence>
<dbReference type="CDD" id="cd13891">
    <property type="entry name" value="CuRO_3_CotA_like"/>
    <property type="match status" value="1"/>
</dbReference>
<dbReference type="Pfam" id="PF07731">
    <property type="entry name" value="Cu-oxidase_2"/>
    <property type="match status" value="1"/>
</dbReference>
<dbReference type="Gene3D" id="2.60.40.420">
    <property type="entry name" value="Cupredoxins - blue copper proteins"/>
    <property type="match status" value="3"/>
</dbReference>
<evidence type="ECO:0000259" key="6">
    <source>
        <dbReference type="Pfam" id="PF07731"/>
    </source>
</evidence>
<sequence length="544" mass="60799">MVDAIDRRRFLKAAAWTTAAGWLPSRLFAHDMHGMHAAPPGQVGNDLCMHPMGDTTRMPGLVDPGKLAPFVDALPIPPTLRPDTGKPLHVRMAESSQKLHRDLPTTTLWTYGGHYPGPTIEARTGQAFDVVWENALPAKHFLPVDHAICGAEADKPEVRAIVHLHGAKVPRADDGYPEDWYVPGKSRKHHYPNTQDAATLWYHDHAMGINRLNMYAGLMGMYLLRDEHELSLGLPSGEQEIPLVLADRLLHTDGRLYYPDSGDAKASWVPEVFGNLTLVNGVILPRADVQPRRYRLRVLNAANGRFYHLRLKDGRPFQVIGSDQGLLAAPVTMKAIFLAPGERADIVIDFAALRGGAVELMNDALPLMRFQVGQGNATDDSRVPDILRDLPRVTETSATKTRELTLDEYSDCVATPMLMLLNGKRWHEPVTEKPVLGSTEMWSLVNLTEDTHPIHLHLVRFQILDRRPYDVDEYMQSNTLRYVGPAQAPPAHERGWKDVVQAYPGMVTRIVATFDGYAGRYAWHCHLAEHEANEMMRPFEVVAG</sequence>
<keyword evidence="4" id="KW-0186">Copper</keyword>
<dbReference type="PANTHER" id="PTHR48267:SF1">
    <property type="entry name" value="BILIRUBIN OXIDASE"/>
    <property type="match status" value="1"/>
</dbReference>
<reference evidence="8 9" key="1">
    <citation type="submission" date="2019-03" db="EMBL/GenBank/DDBJ databases">
        <title>Above-ground endophytic microbial communities from plants in different locations in the United States.</title>
        <authorList>
            <person name="Frank C."/>
        </authorList>
    </citation>
    <scope>NUCLEOTIDE SEQUENCE [LARGE SCALE GENOMIC DNA]</scope>
    <source>
        <strain evidence="8 9">LP_13_YM</strain>
    </source>
</reference>
<dbReference type="GO" id="GO:0016491">
    <property type="term" value="F:oxidoreductase activity"/>
    <property type="evidence" value="ECO:0007669"/>
    <property type="project" value="UniProtKB-KW"/>
</dbReference>
<dbReference type="PROSITE" id="PS51318">
    <property type="entry name" value="TAT"/>
    <property type="match status" value="1"/>
</dbReference>
<dbReference type="EMBL" id="SMCS01000005">
    <property type="protein sequence ID" value="TCV93400.1"/>
    <property type="molecule type" value="Genomic_DNA"/>
</dbReference>
<feature type="domain" description="Plastocyanin-like" evidence="5">
    <location>
        <begin position="285"/>
        <end position="351"/>
    </location>
</feature>
<dbReference type="InterPro" id="IPR001117">
    <property type="entry name" value="Cu-oxidase_2nd"/>
</dbReference>
<dbReference type="Pfam" id="PF00394">
    <property type="entry name" value="Cu-oxidase"/>
    <property type="match status" value="1"/>
</dbReference>
<dbReference type="InterPro" id="IPR011706">
    <property type="entry name" value="Cu-oxidase_C"/>
</dbReference>
<evidence type="ECO:0000256" key="3">
    <source>
        <dbReference type="ARBA" id="ARBA00023002"/>
    </source>
</evidence>
<evidence type="ECO:0000259" key="5">
    <source>
        <dbReference type="Pfam" id="PF00394"/>
    </source>
</evidence>
<keyword evidence="9" id="KW-1185">Reference proteome</keyword>
<dbReference type="CDD" id="cd13844">
    <property type="entry name" value="CuRO_1_BOD_CotA_like"/>
    <property type="match status" value="1"/>
</dbReference>
<keyword evidence="8" id="KW-0167">Capsid protein</keyword>
<keyword evidence="3" id="KW-0560">Oxidoreductase</keyword>
<dbReference type="CDD" id="cd14448">
    <property type="entry name" value="CuRO_2_BOD_CotA_like"/>
    <property type="match status" value="1"/>
</dbReference>
<dbReference type="SUPFAM" id="SSF49503">
    <property type="entry name" value="Cupredoxins"/>
    <property type="match status" value="3"/>
</dbReference>